<dbReference type="InterPro" id="IPR003752">
    <property type="entry name" value="DiS_bond_form_DsbB/BdbC"/>
</dbReference>
<reference evidence="6" key="2">
    <citation type="submission" date="2023-01" db="EMBL/GenBank/DDBJ databases">
        <title>Draft genome sequence of Sneathiella chinensis strain NBRC 103408.</title>
        <authorList>
            <person name="Sun Q."/>
            <person name="Mori K."/>
        </authorList>
    </citation>
    <scope>NUCLEOTIDE SEQUENCE</scope>
    <source>
        <strain evidence="6">NBRC 103408</strain>
    </source>
</reference>
<dbReference type="Gene3D" id="1.20.1550.10">
    <property type="entry name" value="DsbB-like"/>
    <property type="match status" value="1"/>
</dbReference>
<evidence type="ECO:0000256" key="3">
    <source>
        <dbReference type="ARBA" id="ARBA00022989"/>
    </source>
</evidence>
<organism evidence="6 7">
    <name type="scientific">Sneathiella chinensis</name>
    <dbReference type="NCBI Taxonomy" id="349750"/>
    <lineage>
        <taxon>Bacteria</taxon>
        <taxon>Pseudomonadati</taxon>
        <taxon>Pseudomonadota</taxon>
        <taxon>Alphaproteobacteria</taxon>
        <taxon>Sneathiellales</taxon>
        <taxon>Sneathiellaceae</taxon>
        <taxon>Sneathiella</taxon>
    </lineage>
</organism>
<dbReference type="InterPro" id="IPR023380">
    <property type="entry name" value="DsbB-like_sf"/>
</dbReference>
<evidence type="ECO:0000256" key="1">
    <source>
        <dbReference type="ARBA" id="ARBA00004141"/>
    </source>
</evidence>
<feature type="transmembrane region" description="Helical" evidence="5">
    <location>
        <begin position="12"/>
        <end position="31"/>
    </location>
</feature>
<comment type="subcellular location">
    <subcellularLocation>
        <location evidence="1">Membrane</location>
        <topology evidence="1">Multi-pass membrane protein</topology>
    </subcellularLocation>
</comment>
<gene>
    <name evidence="6" type="ORF">GCM10007924_05450</name>
</gene>
<comment type="caution">
    <text evidence="6">The sequence shown here is derived from an EMBL/GenBank/DDBJ whole genome shotgun (WGS) entry which is preliminary data.</text>
</comment>
<feature type="transmembrane region" description="Helical" evidence="5">
    <location>
        <begin position="43"/>
        <end position="60"/>
    </location>
</feature>
<evidence type="ECO:0000313" key="6">
    <source>
        <dbReference type="EMBL" id="GLQ05324.1"/>
    </source>
</evidence>
<feature type="transmembrane region" description="Helical" evidence="5">
    <location>
        <begin position="140"/>
        <end position="159"/>
    </location>
</feature>
<name>A0ABQ5U0E3_9PROT</name>
<dbReference type="SUPFAM" id="SSF158442">
    <property type="entry name" value="DsbB-like"/>
    <property type="match status" value="1"/>
</dbReference>
<dbReference type="EMBL" id="BSNF01000001">
    <property type="protein sequence ID" value="GLQ05324.1"/>
    <property type="molecule type" value="Genomic_DNA"/>
</dbReference>
<sequence>MMIFSQVNALRISVLASVVALGAAFVAQYGFNLLPCVLCLYQRWPYAVVIAIGIVGLTFAKTRRSSAFLFLILIAAGFAVTAGIGGFHVGVEQGWWAGTAECAADTGKVLSMEDLKAQILDAPIAKCDEPAWQMLGISMAGYNLIFASLLAVYALAAAFKGRKTGEELA</sequence>
<reference evidence="6" key="1">
    <citation type="journal article" date="2014" name="Int. J. Syst. Evol. Microbiol.">
        <title>Complete genome of a new Firmicutes species belonging to the dominant human colonic microbiota ('Ruminococcus bicirculans') reveals two chromosomes and a selective capacity to utilize plant glucans.</title>
        <authorList>
            <consortium name="NISC Comparative Sequencing Program"/>
            <person name="Wegmann U."/>
            <person name="Louis P."/>
            <person name="Goesmann A."/>
            <person name="Henrissat B."/>
            <person name="Duncan S.H."/>
            <person name="Flint H.J."/>
        </authorList>
    </citation>
    <scope>NUCLEOTIDE SEQUENCE</scope>
    <source>
        <strain evidence="6">NBRC 103408</strain>
    </source>
</reference>
<dbReference type="PIRSF" id="PIRSF033913">
    <property type="entry name" value="S-S_format_DsbB"/>
    <property type="match status" value="1"/>
</dbReference>
<dbReference type="InterPro" id="IPR024199">
    <property type="entry name" value="Uncharacterised_DsbB"/>
</dbReference>
<protein>
    <submittedName>
        <fullName evidence="6">Dihydroneopterin aldolase</fullName>
    </submittedName>
</protein>
<evidence type="ECO:0000256" key="2">
    <source>
        <dbReference type="ARBA" id="ARBA00022692"/>
    </source>
</evidence>
<evidence type="ECO:0000256" key="4">
    <source>
        <dbReference type="ARBA" id="ARBA00023136"/>
    </source>
</evidence>
<keyword evidence="7" id="KW-1185">Reference proteome</keyword>
<keyword evidence="4 5" id="KW-0472">Membrane</keyword>
<proteinExistence type="predicted"/>
<accession>A0ABQ5U0E3</accession>
<keyword evidence="3 5" id="KW-1133">Transmembrane helix</keyword>
<keyword evidence="2 5" id="KW-0812">Transmembrane</keyword>
<feature type="transmembrane region" description="Helical" evidence="5">
    <location>
        <begin position="67"/>
        <end position="89"/>
    </location>
</feature>
<evidence type="ECO:0000313" key="7">
    <source>
        <dbReference type="Proteomes" id="UP001161409"/>
    </source>
</evidence>
<dbReference type="RefSeq" id="WP_206374233.1">
    <property type="nucleotide sequence ID" value="NZ_BSNF01000001.1"/>
</dbReference>
<evidence type="ECO:0000256" key="5">
    <source>
        <dbReference type="SAM" id="Phobius"/>
    </source>
</evidence>
<dbReference type="Pfam" id="PF02600">
    <property type="entry name" value="DsbB"/>
    <property type="match status" value="1"/>
</dbReference>
<dbReference type="Proteomes" id="UP001161409">
    <property type="component" value="Unassembled WGS sequence"/>
</dbReference>